<evidence type="ECO:0000313" key="2">
    <source>
        <dbReference type="Proteomes" id="UP001273505"/>
    </source>
</evidence>
<comment type="caution">
    <text evidence="1">The sequence shown here is derived from an EMBL/GenBank/DDBJ whole genome shotgun (WGS) entry which is preliminary data.</text>
</comment>
<sequence>MAFFRHISIYPIDNKVDRLSTYVQGTHFRDALSAKISLPDMTPAELQHAIFAYMPQWVTKLMWLRNRIVQLLGVELQGEGMAPKNSELAVGDSAGFLVVKEKYCDEIISFAEDKHMTFYLSVAKRQQLVVISTLVNQKTLFGKLYVAAIRPFHYVVARAVISSAVKGKRI</sequence>
<reference evidence="1 2" key="1">
    <citation type="submission" date="2023-11" db="EMBL/GenBank/DDBJ databases">
        <title>Gilvimarinus fulvus sp. nov., isolated from the surface of Kelp.</title>
        <authorList>
            <person name="Sun Y.Y."/>
            <person name="Gong Y."/>
            <person name="Du Z.J."/>
        </authorList>
    </citation>
    <scope>NUCLEOTIDE SEQUENCE [LARGE SCALE GENOMIC DNA]</scope>
    <source>
        <strain evidence="1 2">SDUM040013</strain>
    </source>
</reference>
<dbReference type="InterPro" id="IPR021295">
    <property type="entry name" value="DUF2867"/>
</dbReference>
<gene>
    <name evidence="1" type="ORF">SCD92_19265</name>
</gene>
<dbReference type="Pfam" id="PF11066">
    <property type="entry name" value="DUF2867"/>
    <property type="match status" value="1"/>
</dbReference>
<dbReference type="RefSeq" id="WP_302721881.1">
    <property type="nucleotide sequence ID" value="NZ_JAULRU010000418.1"/>
</dbReference>
<accession>A0ABU4S2W6</accession>
<dbReference type="EMBL" id="JAXAFO010000069">
    <property type="protein sequence ID" value="MDX6851515.1"/>
    <property type="molecule type" value="Genomic_DNA"/>
</dbReference>
<evidence type="ECO:0000313" key="1">
    <source>
        <dbReference type="EMBL" id="MDX6851515.1"/>
    </source>
</evidence>
<organism evidence="1 2">
    <name type="scientific">Gilvimarinus gilvus</name>
    <dbReference type="NCBI Taxonomy" id="3058038"/>
    <lineage>
        <taxon>Bacteria</taxon>
        <taxon>Pseudomonadati</taxon>
        <taxon>Pseudomonadota</taxon>
        <taxon>Gammaproteobacteria</taxon>
        <taxon>Cellvibrionales</taxon>
        <taxon>Cellvibrionaceae</taxon>
        <taxon>Gilvimarinus</taxon>
    </lineage>
</organism>
<name>A0ABU4S2W6_9GAMM</name>
<proteinExistence type="predicted"/>
<protein>
    <submittedName>
        <fullName evidence="1">DUF2867 domain-containing protein</fullName>
    </submittedName>
</protein>
<keyword evidence="2" id="KW-1185">Reference proteome</keyword>
<dbReference type="Proteomes" id="UP001273505">
    <property type="component" value="Unassembled WGS sequence"/>
</dbReference>